<dbReference type="InterPro" id="IPR029063">
    <property type="entry name" value="SAM-dependent_MTases_sf"/>
</dbReference>
<organism evidence="6">
    <name type="scientific">marine metagenome</name>
    <dbReference type="NCBI Taxonomy" id="408172"/>
    <lineage>
        <taxon>unclassified sequences</taxon>
        <taxon>metagenomes</taxon>
        <taxon>ecological metagenomes</taxon>
    </lineage>
</organism>
<dbReference type="EC" id="2.1.1.37" evidence="1"/>
<dbReference type="PANTHER" id="PTHR10629:SF52">
    <property type="entry name" value="DNA (CYTOSINE-5)-METHYLTRANSFERASE 1"/>
    <property type="match status" value="1"/>
</dbReference>
<dbReference type="GO" id="GO:0032259">
    <property type="term" value="P:methylation"/>
    <property type="evidence" value="ECO:0007669"/>
    <property type="project" value="UniProtKB-KW"/>
</dbReference>
<dbReference type="SUPFAM" id="SSF53335">
    <property type="entry name" value="S-adenosyl-L-methionine-dependent methyltransferases"/>
    <property type="match status" value="1"/>
</dbReference>
<evidence type="ECO:0000313" key="6">
    <source>
        <dbReference type="EMBL" id="SVD79064.1"/>
    </source>
</evidence>
<dbReference type="Gene3D" id="3.40.50.150">
    <property type="entry name" value="Vaccinia Virus protein VP39"/>
    <property type="match status" value="1"/>
</dbReference>
<feature type="region of interest" description="Disordered" evidence="5">
    <location>
        <begin position="242"/>
        <end position="265"/>
    </location>
</feature>
<keyword evidence="4" id="KW-0949">S-adenosyl-L-methionine</keyword>
<dbReference type="EMBL" id="UINC01173454">
    <property type="protein sequence ID" value="SVD79064.1"/>
    <property type="molecule type" value="Genomic_DNA"/>
</dbReference>
<dbReference type="GO" id="GO:0003677">
    <property type="term" value="F:DNA binding"/>
    <property type="evidence" value="ECO:0007669"/>
    <property type="project" value="TreeGrafter"/>
</dbReference>
<name>A0A382Y761_9ZZZZ</name>
<keyword evidence="2" id="KW-0489">Methyltransferase</keyword>
<dbReference type="PANTHER" id="PTHR10629">
    <property type="entry name" value="CYTOSINE-SPECIFIC METHYLTRANSFERASE"/>
    <property type="match status" value="1"/>
</dbReference>
<evidence type="ECO:0000256" key="4">
    <source>
        <dbReference type="ARBA" id="ARBA00022691"/>
    </source>
</evidence>
<dbReference type="GO" id="GO:0044027">
    <property type="term" value="P:negative regulation of gene expression via chromosomal CpG island methylation"/>
    <property type="evidence" value="ECO:0007669"/>
    <property type="project" value="TreeGrafter"/>
</dbReference>
<proteinExistence type="predicted"/>
<dbReference type="GO" id="GO:0005634">
    <property type="term" value="C:nucleus"/>
    <property type="evidence" value="ECO:0007669"/>
    <property type="project" value="TreeGrafter"/>
</dbReference>
<keyword evidence="3" id="KW-0808">Transferase</keyword>
<dbReference type="InterPro" id="IPR001525">
    <property type="entry name" value="C5_MeTfrase"/>
</dbReference>
<accession>A0A382Y761</accession>
<dbReference type="AlphaFoldDB" id="A0A382Y761"/>
<dbReference type="Gene3D" id="3.90.120.10">
    <property type="entry name" value="DNA Methylase, subunit A, domain 2"/>
    <property type="match status" value="1"/>
</dbReference>
<feature type="non-terminal residue" evidence="6">
    <location>
        <position position="1"/>
    </location>
</feature>
<protein>
    <recommendedName>
        <fullName evidence="1">DNA (cytosine-5-)-methyltransferase</fullName>
        <ecNumber evidence="1">2.1.1.37</ecNumber>
    </recommendedName>
</protein>
<evidence type="ECO:0000256" key="1">
    <source>
        <dbReference type="ARBA" id="ARBA00011975"/>
    </source>
</evidence>
<reference evidence="6" key="1">
    <citation type="submission" date="2018-05" db="EMBL/GenBank/DDBJ databases">
        <authorList>
            <person name="Lanie J.A."/>
            <person name="Ng W.-L."/>
            <person name="Kazmierczak K.M."/>
            <person name="Andrzejewski T.M."/>
            <person name="Davidsen T.M."/>
            <person name="Wayne K.J."/>
            <person name="Tettelin H."/>
            <person name="Glass J.I."/>
            <person name="Rusch D."/>
            <person name="Podicherti R."/>
            <person name="Tsui H.-C.T."/>
            <person name="Winkler M.E."/>
        </authorList>
    </citation>
    <scope>NUCLEOTIDE SEQUENCE</scope>
</reference>
<feature type="non-terminal residue" evidence="6">
    <location>
        <position position="265"/>
    </location>
</feature>
<gene>
    <name evidence="6" type="ORF">METZ01_LOCUS431918</name>
</gene>
<sequence length="265" mass="30070">SKNLNPEAALCCDIAELFDGPLDQKTHTVNESKLLAEHPGISEPDLLTGGPPCQGHSDLNNHSRREDPRNALYFRMVRAARVLNPKAIIIENVSTVIHSEEEVVQNSTQMLEEMGYSVKQILLWGNEFGVPQRRKRHFLIASRMLDPDLSILDQYRLSESRTLRWAIGDLADDYDESDTYNSSANSSKTNRERMNWLLDNDEFDLPDRLRPPCHQNGHNYPAVYGRMKWDEPSYTITAGFGSNGQGRFMHPDARPGRTLTPHEAA</sequence>
<evidence type="ECO:0000256" key="2">
    <source>
        <dbReference type="ARBA" id="ARBA00022603"/>
    </source>
</evidence>
<dbReference type="Pfam" id="PF00145">
    <property type="entry name" value="DNA_methylase"/>
    <property type="match status" value="1"/>
</dbReference>
<dbReference type="InterPro" id="IPR050390">
    <property type="entry name" value="C5-Methyltransferase"/>
</dbReference>
<feature type="region of interest" description="Disordered" evidence="5">
    <location>
        <begin position="43"/>
        <end position="65"/>
    </location>
</feature>
<evidence type="ECO:0000256" key="5">
    <source>
        <dbReference type="SAM" id="MobiDB-lite"/>
    </source>
</evidence>
<evidence type="ECO:0000256" key="3">
    <source>
        <dbReference type="ARBA" id="ARBA00022679"/>
    </source>
</evidence>
<dbReference type="PRINTS" id="PR00105">
    <property type="entry name" value="C5METTRFRASE"/>
</dbReference>
<dbReference type="PROSITE" id="PS51679">
    <property type="entry name" value="SAM_MT_C5"/>
    <property type="match status" value="1"/>
</dbReference>
<dbReference type="GO" id="GO:0003886">
    <property type="term" value="F:DNA (cytosine-5-)-methyltransferase activity"/>
    <property type="evidence" value="ECO:0007669"/>
    <property type="project" value="UniProtKB-EC"/>
</dbReference>